<dbReference type="CDD" id="cd04672">
    <property type="entry name" value="NUDIX_CDP-Chase_like"/>
    <property type="match status" value="1"/>
</dbReference>
<dbReference type="InterPro" id="IPR020476">
    <property type="entry name" value="Nudix_hydrolase"/>
</dbReference>
<dbReference type="EMBL" id="JACNJN010000170">
    <property type="protein sequence ID" value="MBC8336537.1"/>
    <property type="molecule type" value="Genomic_DNA"/>
</dbReference>
<protein>
    <submittedName>
        <fullName evidence="4">NUDIX hydrolase</fullName>
    </submittedName>
</protein>
<dbReference type="PANTHER" id="PTHR43736:SF1">
    <property type="entry name" value="DIHYDRONEOPTERIN TRIPHOSPHATE DIPHOSPHATASE"/>
    <property type="match status" value="1"/>
</dbReference>
<dbReference type="AlphaFoldDB" id="A0A8J6TKE5"/>
<comment type="caution">
    <text evidence="4">The sequence shown here is derived from an EMBL/GenBank/DDBJ whole genome shotgun (WGS) entry which is preliminary data.</text>
</comment>
<dbReference type="Gene3D" id="6.10.250.1120">
    <property type="match status" value="1"/>
</dbReference>
<organism evidence="4 5">
    <name type="scientific">Candidatus Desulfolinea nitratireducens</name>
    <dbReference type="NCBI Taxonomy" id="2841698"/>
    <lineage>
        <taxon>Bacteria</taxon>
        <taxon>Bacillati</taxon>
        <taxon>Chloroflexota</taxon>
        <taxon>Anaerolineae</taxon>
        <taxon>Anaerolineales</taxon>
        <taxon>Anaerolineales incertae sedis</taxon>
        <taxon>Candidatus Desulfolinea</taxon>
    </lineage>
</organism>
<accession>A0A8J6TKE5</accession>
<dbReference type="Gene3D" id="3.90.79.10">
    <property type="entry name" value="Nucleoside Triphosphate Pyrophosphohydrolase"/>
    <property type="match status" value="1"/>
</dbReference>
<evidence type="ECO:0000256" key="1">
    <source>
        <dbReference type="ARBA" id="ARBA00005582"/>
    </source>
</evidence>
<dbReference type="PANTHER" id="PTHR43736">
    <property type="entry name" value="ADP-RIBOSE PYROPHOSPHATASE"/>
    <property type="match status" value="1"/>
</dbReference>
<dbReference type="SUPFAM" id="SSF55811">
    <property type="entry name" value="Nudix"/>
    <property type="match status" value="1"/>
</dbReference>
<dbReference type="InterPro" id="IPR015797">
    <property type="entry name" value="NUDIX_hydrolase-like_dom_sf"/>
</dbReference>
<feature type="domain" description="Nudix hydrolase" evidence="3">
    <location>
        <begin position="69"/>
        <end position="201"/>
    </location>
</feature>
<comment type="similarity">
    <text evidence="1">Belongs to the Nudix hydrolase family.</text>
</comment>
<evidence type="ECO:0000313" key="5">
    <source>
        <dbReference type="Proteomes" id="UP000614469"/>
    </source>
</evidence>
<evidence type="ECO:0000259" key="3">
    <source>
        <dbReference type="PROSITE" id="PS51462"/>
    </source>
</evidence>
<name>A0A8J6TKE5_9CHLR</name>
<dbReference type="InterPro" id="IPR059176">
    <property type="entry name" value="UDP-X_N"/>
</dbReference>
<dbReference type="PROSITE" id="PS51462">
    <property type="entry name" value="NUDIX"/>
    <property type="match status" value="1"/>
</dbReference>
<gene>
    <name evidence="4" type="ORF">H8E29_14845</name>
</gene>
<dbReference type="Pfam" id="PF00293">
    <property type="entry name" value="NUDIX"/>
    <property type="match status" value="1"/>
</dbReference>
<dbReference type="Proteomes" id="UP000614469">
    <property type="component" value="Unassembled WGS sequence"/>
</dbReference>
<keyword evidence="2 4" id="KW-0378">Hydrolase</keyword>
<dbReference type="Pfam" id="PF12535">
    <property type="entry name" value="Nudix_N"/>
    <property type="match status" value="1"/>
</dbReference>
<dbReference type="GO" id="GO:0016787">
    <property type="term" value="F:hydrolase activity"/>
    <property type="evidence" value="ECO:0007669"/>
    <property type="project" value="UniProtKB-KW"/>
</dbReference>
<evidence type="ECO:0000256" key="2">
    <source>
        <dbReference type="ARBA" id="ARBA00022801"/>
    </source>
</evidence>
<sequence length="210" mass="23890">MNKNTPEWLKIARELHAMSQVGLEYAQNGYETERYVRLRELAAEIISKQSMLSEEEIQESFAMQPGYITPKIDVRAAVIRDGEILLVQEANDGRWSLPGGWADVGDTPSEAIIREVREESGYDVRVLSVVGIYDANRVPDETMMPFYHAYKLLFLCKIEGGKIRPSHETPDVGFFELNELPPLSKYRTNRGIIEDAFAQADDSSKRTVFE</sequence>
<proteinExistence type="inferred from homology"/>
<dbReference type="PRINTS" id="PR00502">
    <property type="entry name" value="NUDIXFAMILY"/>
</dbReference>
<reference evidence="4 5" key="1">
    <citation type="submission" date="2020-08" db="EMBL/GenBank/DDBJ databases">
        <title>Bridging the membrane lipid divide: bacteria of the FCB group superphylum have the potential to synthesize archaeal ether lipids.</title>
        <authorList>
            <person name="Villanueva L."/>
            <person name="Von Meijenfeldt F.A.B."/>
            <person name="Westbye A.B."/>
            <person name="Yadav S."/>
            <person name="Hopmans E.C."/>
            <person name="Dutilh B.E."/>
            <person name="Sinninghe Damste J.S."/>
        </authorList>
    </citation>
    <scope>NUCLEOTIDE SEQUENCE [LARGE SCALE GENOMIC DNA]</scope>
    <source>
        <strain evidence="4">NIOZ-UU36</strain>
    </source>
</reference>
<evidence type="ECO:0000313" key="4">
    <source>
        <dbReference type="EMBL" id="MBC8336537.1"/>
    </source>
</evidence>
<dbReference type="InterPro" id="IPR000086">
    <property type="entry name" value="NUDIX_hydrolase_dom"/>
</dbReference>